<dbReference type="GO" id="GO:0006364">
    <property type="term" value="P:rRNA processing"/>
    <property type="evidence" value="ECO:0007669"/>
    <property type="project" value="TreeGrafter"/>
</dbReference>
<dbReference type="GO" id="GO:0034965">
    <property type="term" value="P:intronic box C/D snoRNA processing"/>
    <property type="evidence" value="ECO:0007669"/>
    <property type="project" value="TreeGrafter"/>
</dbReference>
<reference evidence="5 6" key="1">
    <citation type="journal article" date="2018" name="New Phytol.">
        <title>Comparative genomics and transcriptomics depict ericoid mycorrhizal fungi as versatile saprotrophs and plant mutualists.</title>
        <authorList>
            <person name="Martino E."/>
            <person name="Morin E."/>
            <person name="Grelet G.A."/>
            <person name="Kuo A."/>
            <person name="Kohler A."/>
            <person name="Daghino S."/>
            <person name="Barry K.W."/>
            <person name="Cichocki N."/>
            <person name="Clum A."/>
            <person name="Dockter R.B."/>
            <person name="Hainaut M."/>
            <person name="Kuo R.C."/>
            <person name="LaButti K."/>
            <person name="Lindahl B.D."/>
            <person name="Lindquist E.A."/>
            <person name="Lipzen A."/>
            <person name="Khouja H.R."/>
            <person name="Magnuson J."/>
            <person name="Murat C."/>
            <person name="Ohm R.A."/>
            <person name="Singer S.W."/>
            <person name="Spatafora J.W."/>
            <person name="Wang M."/>
            <person name="Veneault-Fourrey C."/>
            <person name="Henrissat B."/>
            <person name="Grigoriev I.V."/>
            <person name="Martin F.M."/>
            <person name="Perotto S."/>
        </authorList>
    </citation>
    <scope>NUCLEOTIDE SEQUENCE [LARGE SCALE GENOMIC DNA]</scope>
    <source>
        <strain evidence="5 6">ATCC 22711</strain>
    </source>
</reference>
<name>A0A2T3AV64_AMORE</name>
<dbReference type="GO" id="GO:0003723">
    <property type="term" value="F:RNA binding"/>
    <property type="evidence" value="ECO:0007669"/>
    <property type="project" value="TreeGrafter"/>
</dbReference>
<dbReference type="FunCoup" id="A0A2T3AV64">
    <property type="interactions" value="69"/>
</dbReference>
<dbReference type="Gene3D" id="3.30.110.20">
    <property type="entry name" value="Alba-like domain"/>
    <property type="match status" value="1"/>
</dbReference>
<accession>A0A2T3AV64</accession>
<dbReference type="GeneID" id="36572623"/>
<dbReference type="GO" id="GO:0000294">
    <property type="term" value="P:nuclear-transcribed mRNA catabolic process, RNase MRP-dependent"/>
    <property type="evidence" value="ECO:0007669"/>
    <property type="project" value="TreeGrafter"/>
</dbReference>
<keyword evidence="2" id="KW-0819">tRNA processing</keyword>
<evidence type="ECO:0000256" key="2">
    <source>
        <dbReference type="ARBA" id="ARBA00022694"/>
    </source>
</evidence>
<protein>
    <submittedName>
        <fullName evidence="5">Uncharacterized protein</fullName>
    </submittedName>
</protein>
<feature type="region of interest" description="Disordered" evidence="4">
    <location>
        <begin position="1"/>
        <end position="44"/>
    </location>
</feature>
<dbReference type="RefSeq" id="XP_024718544.1">
    <property type="nucleotide sequence ID" value="XM_024864542.1"/>
</dbReference>
<dbReference type="GO" id="GO:0000172">
    <property type="term" value="C:ribonuclease MRP complex"/>
    <property type="evidence" value="ECO:0007669"/>
    <property type="project" value="InterPro"/>
</dbReference>
<dbReference type="STRING" id="857342.A0A2T3AV64"/>
<feature type="compositionally biased region" description="Low complexity" evidence="4">
    <location>
        <begin position="1"/>
        <end position="11"/>
    </location>
</feature>
<organism evidence="5 6">
    <name type="scientific">Amorphotheca resinae ATCC 22711</name>
    <dbReference type="NCBI Taxonomy" id="857342"/>
    <lineage>
        <taxon>Eukaryota</taxon>
        <taxon>Fungi</taxon>
        <taxon>Dikarya</taxon>
        <taxon>Ascomycota</taxon>
        <taxon>Pezizomycotina</taxon>
        <taxon>Leotiomycetes</taxon>
        <taxon>Helotiales</taxon>
        <taxon>Amorphothecaceae</taxon>
        <taxon>Amorphotheca</taxon>
    </lineage>
</organism>
<dbReference type="AlphaFoldDB" id="A0A2T3AV64"/>
<keyword evidence="6" id="KW-1185">Reference proteome</keyword>
<evidence type="ECO:0000313" key="6">
    <source>
        <dbReference type="Proteomes" id="UP000241818"/>
    </source>
</evidence>
<dbReference type="InParanoid" id="A0A2T3AV64"/>
<dbReference type="EMBL" id="KZ679015">
    <property type="protein sequence ID" value="PSS12546.1"/>
    <property type="molecule type" value="Genomic_DNA"/>
</dbReference>
<proteinExistence type="predicted"/>
<dbReference type="Pfam" id="PF12328">
    <property type="entry name" value="Rpp20"/>
    <property type="match status" value="1"/>
</dbReference>
<dbReference type="InterPro" id="IPR036882">
    <property type="entry name" value="Alba-like_dom_sf"/>
</dbReference>
<evidence type="ECO:0000256" key="4">
    <source>
        <dbReference type="SAM" id="MobiDB-lite"/>
    </source>
</evidence>
<dbReference type="Proteomes" id="UP000241818">
    <property type="component" value="Unassembled WGS sequence"/>
</dbReference>
<dbReference type="GO" id="GO:0000171">
    <property type="term" value="F:ribonuclease MRP activity"/>
    <property type="evidence" value="ECO:0007669"/>
    <property type="project" value="TreeGrafter"/>
</dbReference>
<dbReference type="InterPro" id="IPR020241">
    <property type="entry name" value="RNase_P/MRP_Pop7_fungi"/>
</dbReference>
<gene>
    <name evidence="5" type="ORF">M430DRAFT_21623</name>
</gene>
<comment type="subcellular location">
    <subcellularLocation>
        <location evidence="1">Nucleus</location>
    </subcellularLocation>
</comment>
<dbReference type="GO" id="GO:0005655">
    <property type="term" value="C:nucleolar ribonuclease P complex"/>
    <property type="evidence" value="ECO:0007669"/>
    <property type="project" value="InterPro"/>
</dbReference>
<dbReference type="GO" id="GO:0004526">
    <property type="term" value="F:ribonuclease P activity"/>
    <property type="evidence" value="ECO:0007669"/>
    <property type="project" value="TreeGrafter"/>
</dbReference>
<keyword evidence="3" id="KW-0539">Nucleus</keyword>
<dbReference type="GO" id="GO:0001682">
    <property type="term" value="P:tRNA 5'-leader removal"/>
    <property type="evidence" value="ECO:0007669"/>
    <property type="project" value="InterPro"/>
</dbReference>
<dbReference type="PANTHER" id="PTHR28256:SF1">
    <property type="entry name" value="RIBONUCLEASES P_MRP PROTEIN SUBUNIT POP7"/>
    <property type="match status" value="1"/>
</dbReference>
<sequence>MAKSPPASSPKQQPPKLPRLSKNQKIQKRPLLHPAIPSPHASSNAPKTIYVSASSPFLSVVKRVKKYLAAIETRAAGPIDLRHPSRNVVQQVRDGVRSAARHEEILLKGTGRAVEKVLRLAVWFQGEEGRDEGVNVVVRTSSVGAVDDVVVKKGEEEEEVEEDETRIRRVSCLEVGISLR</sequence>
<dbReference type="PANTHER" id="PTHR28256">
    <property type="entry name" value="RIBONUCLEASES P/MRP PROTEIN SUBUNIT POP7"/>
    <property type="match status" value="1"/>
</dbReference>
<evidence type="ECO:0000256" key="3">
    <source>
        <dbReference type="ARBA" id="ARBA00023242"/>
    </source>
</evidence>
<evidence type="ECO:0000313" key="5">
    <source>
        <dbReference type="EMBL" id="PSS12546.1"/>
    </source>
</evidence>
<dbReference type="InterPro" id="IPR014612">
    <property type="entry name" value="Pop7/Rpp20"/>
</dbReference>
<dbReference type="OrthoDB" id="5416589at2759"/>
<evidence type="ECO:0000256" key="1">
    <source>
        <dbReference type="ARBA" id="ARBA00004123"/>
    </source>
</evidence>